<name>A0A974DBJ3_XENLA</name>
<proteinExistence type="predicted"/>
<sequence>MPVICYTHVCTKAPLTHTSFTLLPTLSVHQSVCLTRKTSLFSLSLSLSLPFPLTHRYSPSISYRIILYIIDTFSIYCIFLTHRVSLSHLLSFLLTQGVYRSRHSVFVHCMLYVLSSFLSHI</sequence>
<evidence type="ECO:0000313" key="2">
    <source>
        <dbReference type="EMBL" id="OCT87900.1"/>
    </source>
</evidence>
<dbReference type="AlphaFoldDB" id="A0A974DBJ3"/>
<accession>A0A974DBJ3</accession>
<evidence type="ECO:0000256" key="1">
    <source>
        <dbReference type="SAM" id="Phobius"/>
    </source>
</evidence>
<dbReference type="EMBL" id="CM004471">
    <property type="protein sequence ID" value="OCT87900.1"/>
    <property type="molecule type" value="Genomic_DNA"/>
</dbReference>
<dbReference type="Proteomes" id="UP000694892">
    <property type="component" value="Chromosome 3S"/>
</dbReference>
<protein>
    <submittedName>
        <fullName evidence="2">Uncharacterized protein</fullName>
    </submittedName>
</protein>
<keyword evidence="1" id="KW-0812">Transmembrane</keyword>
<keyword evidence="1" id="KW-0472">Membrane</keyword>
<reference evidence="3" key="1">
    <citation type="journal article" date="2016" name="Nature">
        <title>Genome evolution in the allotetraploid frog Xenopus laevis.</title>
        <authorList>
            <person name="Session A.M."/>
            <person name="Uno Y."/>
            <person name="Kwon T."/>
            <person name="Chapman J.A."/>
            <person name="Toyoda A."/>
            <person name="Takahashi S."/>
            <person name="Fukui A."/>
            <person name="Hikosaka A."/>
            <person name="Suzuki A."/>
            <person name="Kondo M."/>
            <person name="van Heeringen S.J."/>
            <person name="Quigley I."/>
            <person name="Heinz S."/>
            <person name="Ogino H."/>
            <person name="Ochi H."/>
            <person name="Hellsten U."/>
            <person name="Lyons J.B."/>
            <person name="Simakov O."/>
            <person name="Putnam N."/>
            <person name="Stites J."/>
            <person name="Kuroki Y."/>
            <person name="Tanaka T."/>
            <person name="Michiue T."/>
            <person name="Watanabe M."/>
            <person name="Bogdanovic O."/>
            <person name="Lister R."/>
            <person name="Georgiou G."/>
            <person name="Paranjpe S.S."/>
            <person name="van Kruijsbergen I."/>
            <person name="Shu S."/>
            <person name="Carlson J."/>
            <person name="Kinoshita T."/>
            <person name="Ohta Y."/>
            <person name="Mawaribuchi S."/>
            <person name="Jenkins J."/>
            <person name="Grimwood J."/>
            <person name="Schmutz J."/>
            <person name="Mitros T."/>
            <person name="Mozaffari S.V."/>
            <person name="Suzuki Y."/>
            <person name="Haramoto Y."/>
            <person name="Yamamoto T.S."/>
            <person name="Takagi C."/>
            <person name="Heald R."/>
            <person name="Miller K."/>
            <person name="Haudenschild C."/>
            <person name="Kitzman J."/>
            <person name="Nakayama T."/>
            <person name="Izutsu Y."/>
            <person name="Robert J."/>
            <person name="Fortriede J."/>
            <person name="Burns K."/>
            <person name="Lotay V."/>
            <person name="Karimi K."/>
            <person name="Yasuoka Y."/>
            <person name="Dichmann D.S."/>
            <person name="Flajnik M.F."/>
            <person name="Houston D.W."/>
            <person name="Shendure J."/>
            <person name="DuPasquier L."/>
            <person name="Vize P.D."/>
            <person name="Zorn A.M."/>
            <person name="Ito M."/>
            <person name="Marcotte E.M."/>
            <person name="Wallingford J.B."/>
            <person name="Ito Y."/>
            <person name="Asashima M."/>
            <person name="Ueno N."/>
            <person name="Matsuda Y."/>
            <person name="Veenstra G.J."/>
            <person name="Fujiyama A."/>
            <person name="Harland R.M."/>
            <person name="Taira M."/>
            <person name="Rokhsar D.S."/>
        </authorList>
    </citation>
    <scope>NUCLEOTIDE SEQUENCE [LARGE SCALE GENOMIC DNA]</scope>
    <source>
        <strain evidence="3">J</strain>
    </source>
</reference>
<organism evidence="2 3">
    <name type="scientific">Xenopus laevis</name>
    <name type="common">African clawed frog</name>
    <dbReference type="NCBI Taxonomy" id="8355"/>
    <lineage>
        <taxon>Eukaryota</taxon>
        <taxon>Metazoa</taxon>
        <taxon>Chordata</taxon>
        <taxon>Craniata</taxon>
        <taxon>Vertebrata</taxon>
        <taxon>Euteleostomi</taxon>
        <taxon>Amphibia</taxon>
        <taxon>Batrachia</taxon>
        <taxon>Anura</taxon>
        <taxon>Pipoidea</taxon>
        <taxon>Pipidae</taxon>
        <taxon>Xenopodinae</taxon>
        <taxon>Xenopus</taxon>
        <taxon>Xenopus</taxon>
    </lineage>
</organism>
<evidence type="ECO:0000313" key="3">
    <source>
        <dbReference type="Proteomes" id="UP000694892"/>
    </source>
</evidence>
<feature type="transmembrane region" description="Helical" evidence="1">
    <location>
        <begin position="65"/>
        <end position="82"/>
    </location>
</feature>
<gene>
    <name evidence="2" type="ORF">XELAEV_18021604mg</name>
</gene>
<keyword evidence="1" id="KW-1133">Transmembrane helix</keyword>